<evidence type="ECO:0000256" key="1">
    <source>
        <dbReference type="ARBA" id="ARBA00009759"/>
    </source>
</evidence>
<dbReference type="InterPro" id="IPR020583">
    <property type="entry name" value="Inositol_monoP_metal-BS"/>
</dbReference>
<gene>
    <name evidence="5" type="ORF">PYV00_11560</name>
</gene>
<accession>A0ABT5WQL5</accession>
<reference evidence="5 6" key="1">
    <citation type="submission" date="2023-03" db="EMBL/GenBank/DDBJ databases">
        <title>NovoSphingobium album sp. nov. isolated from polycyclic aromatic hydrocarbons- and heavy-metal polluted soil.</title>
        <authorList>
            <person name="Liu Z."/>
            <person name="Wang K."/>
        </authorList>
    </citation>
    <scope>NUCLEOTIDE SEQUENCE [LARGE SCALE GENOMIC DNA]</scope>
    <source>
        <strain evidence="5 6">H3SJ31-1</strain>
    </source>
</reference>
<dbReference type="Pfam" id="PF00459">
    <property type="entry name" value="Inositol_P"/>
    <property type="match status" value="1"/>
</dbReference>
<keyword evidence="6" id="KW-1185">Reference proteome</keyword>
<dbReference type="PANTHER" id="PTHR20854:SF4">
    <property type="entry name" value="INOSITOL-1-MONOPHOSPHATASE-RELATED"/>
    <property type="match status" value="1"/>
</dbReference>
<dbReference type="RefSeq" id="WP_275228424.1">
    <property type="nucleotide sequence ID" value="NZ_JARESE010000036.1"/>
</dbReference>
<evidence type="ECO:0000256" key="4">
    <source>
        <dbReference type="ARBA" id="ARBA00022842"/>
    </source>
</evidence>
<organism evidence="5 6">
    <name type="scientific">Novosphingobium album</name>
    <name type="common">ex Liu et al. 2023</name>
    <dbReference type="NCBI Taxonomy" id="3031130"/>
    <lineage>
        <taxon>Bacteria</taxon>
        <taxon>Pseudomonadati</taxon>
        <taxon>Pseudomonadota</taxon>
        <taxon>Alphaproteobacteria</taxon>
        <taxon>Sphingomonadales</taxon>
        <taxon>Sphingomonadaceae</taxon>
        <taxon>Novosphingobium</taxon>
    </lineage>
</organism>
<dbReference type="InterPro" id="IPR000760">
    <property type="entry name" value="Inositol_monophosphatase-like"/>
</dbReference>
<dbReference type="Proteomes" id="UP001216253">
    <property type="component" value="Unassembled WGS sequence"/>
</dbReference>
<evidence type="ECO:0000313" key="5">
    <source>
        <dbReference type="EMBL" id="MDE8652341.1"/>
    </source>
</evidence>
<dbReference type="PROSITE" id="PS00629">
    <property type="entry name" value="IMP_1"/>
    <property type="match status" value="1"/>
</dbReference>
<dbReference type="PRINTS" id="PR00377">
    <property type="entry name" value="IMPHPHTASES"/>
</dbReference>
<comment type="caution">
    <text evidence="5">The sequence shown here is derived from an EMBL/GenBank/DDBJ whole genome shotgun (WGS) entry which is preliminary data.</text>
</comment>
<sequence length="280" mass="29333">MSPGTSLGQQVAALMRAVAASVVLPRFRRLAAHDIAEKSPGEVVTSADLEAERRLADGLAALCPSARIIGEEAVAQDPGLLDRAGEGLVWLIDPLDGTANYARGQAPFGMMIALVDHGVPQAGWLLDPLRDRMCQAERGRGATCDREPVRARPTGAALPVAALGTHFLPAARRERVHAHAGRHCAVVAVPRCAAESYPRLVLGENDVALFQRSLPWDHAAGALFLEEAGGRITHWDGSPYRVGGAAGGILAAASAALWEQAARVLLGPEAGLIPAEAWAA</sequence>
<evidence type="ECO:0000313" key="6">
    <source>
        <dbReference type="Proteomes" id="UP001216253"/>
    </source>
</evidence>
<evidence type="ECO:0000256" key="2">
    <source>
        <dbReference type="ARBA" id="ARBA00022723"/>
    </source>
</evidence>
<dbReference type="EMBL" id="JARESE010000036">
    <property type="protein sequence ID" value="MDE8652341.1"/>
    <property type="molecule type" value="Genomic_DNA"/>
</dbReference>
<proteinExistence type="inferred from homology"/>
<dbReference type="Gene3D" id="3.30.540.10">
    <property type="entry name" value="Fructose-1,6-Bisphosphatase, subunit A, domain 1"/>
    <property type="match status" value="1"/>
</dbReference>
<dbReference type="SUPFAM" id="SSF56655">
    <property type="entry name" value="Carbohydrate phosphatase"/>
    <property type="match status" value="1"/>
</dbReference>
<dbReference type="PANTHER" id="PTHR20854">
    <property type="entry name" value="INOSITOL MONOPHOSPHATASE"/>
    <property type="match status" value="1"/>
</dbReference>
<keyword evidence="2" id="KW-0479">Metal-binding</keyword>
<evidence type="ECO:0000256" key="3">
    <source>
        <dbReference type="ARBA" id="ARBA00022801"/>
    </source>
</evidence>
<keyword evidence="3" id="KW-0378">Hydrolase</keyword>
<dbReference type="Gene3D" id="3.40.190.80">
    <property type="match status" value="1"/>
</dbReference>
<protein>
    <submittedName>
        <fullName evidence="5">Inositol monophosphatase</fullName>
    </submittedName>
</protein>
<name>A0ABT5WQL5_9SPHN</name>
<comment type="similarity">
    <text evidence="1">Belongs to the inositol monophosphatase superfamily.</text>
</comment>
<keyword evidence="4" id="KW-0460">Magnesium</keyword>